<name>A0AAD6ZKF9_9AGAR</name>
<dbReference type="Proteomes" id="UP001218218">
    <property type="component" value="Unassembled WGS sequence"/>
</dbReference>
<accession>A0AAD6ZKF9</accession>
<comment type="caution">
    <text evidence="1">The sequence shown here is derived from an EMBL/GenBank/DDBJ whole genome shotgun (WGS) entry which is preliminary data.</text>
</comment>
<dbReference type="EMBL" id="JARIHO010000041">
    <property type="protein sequence ID" value="KAJ7327452.1"/>
    <property type="molecule type" value="Genomic_DNA"/>
</dbReference>
<keyword evidence="2" id="KW-1185">Reference proteome</keyword>
<evidence type="ECO:0000313" key="2">
    <source>
        <dbReference type="Proteomes" id="UP001218218"/>
    </source>
</evidence>
<organism evidence="1 2">
    <name type="scientific">Mycena albidolilacea</name>
    <dbReference type="NCBI Taxonomy" id="1033008"/>
    <lineage>
        <taxon>Eukaryota</taxon>
        <taxon>Fungi</taxon>
        <taxon>Dikarya</taxon>
        <taxon>Basidiomycota</taxon>
        <taxon>Agaricomycotina</taxon>
        <taxon>Agaricomycetes</taxon>
        <taxon>Agaricomycetidae</taxon>
        <taxon>Agaricales</taxon>
        <taxon>Marasmiineae</taxon>
        <taxon>Mycenaceae</taxon>
        <taxon>Mycena</taxon>
    </lineage>
</organism>
<dbReference type="AlphaFoldDB" id="A0AAD6ZKF9"/>
<dbReference type="Gene3D" id="1.25.40.570">
    <property type="match status" value="1"/>
</dbReference>
<sequence length="76" mass="8547">MDDRFIRAYIGELQRSLRTLYLVDLIQPHTRLELAFLAKISEVDFSTPHPSSIHPTVLYFPHARGEIGAPGKDGNG</sequence>
<evidence type="ECO:0000313" key="1">
    <source>
        <dbReference type="EMBL" id="KAJ7327452.1"/>
    </source>
</evidence>
<protein>
    <submittedName>
        <fullName evidence="1">Uncharacterized protein</fullName>
    </submittedName>
</protein>
<proteinExistence type="predicted"/>
<reference evidence="1" key="1">
    <citation type="submission" date="2023-03" db="EMBL/GenBank/DDBJ databases">
        <title>Massive genome expansion in bonnet fungi (Mycena s.s.) driven by repeated elements and novel gene families across ecological guilds.</title>
        <authorList>
            <consortium name="Lawrence Berkeley National Laboratory"/>
            <person name="Harder C.B."/>
            <person name="Miyauchi S."/>
            <person name="Viragh M."/>
            <person name="Kuo A."/>
            <person name="Thoen E."/>
            <person name="Andreopoulos B."/>
            <person name="Lu D."/>
            <person name="Skrede I."/>
            <person name="Drula E."/>
            <person name="Henrissat B."/>
            <person name="Morin E."/>
            <person name="Kohler A."/>
            <person name="Barry K."/>
            <person name="LaButti K."/>
            <person name="Morin E."/>
            <person name="Salamov A."/>
            <person name="Lipzen A."/>
            <person name="Mereny Z."/>
            <person name="Hegedus B."/>
            <person name="Baldrian P."/>
            <person name="Stursova M."/>
            <person name="Weitz H."/>
            <person name="Taylor A."/>
            <person name="Grigoriev I.V."/>
            <person name="Nagy L.G."/>
            <person name="Martin F."/>
            <person name="Kauserud H."/>
        </authorList>
    </citation>
    <scope>NUCLEOTIDE SEQUENCE</scope>
    <source>
        <strain evidence="1">CBHHK002</strain>
    </source>
</reference>
<gene>
    <name evidence="1" type="ORF">DFH08DRAFT_967891</name>
</gene>